<reference evidence="1" key="1">
    <citation type="journal article" date="2014" name="Int. J. Syst. Evol. Microbiol.">
        <title>Complete genome sequence of Corynebacterium casei LMG S-19264T (=DSM 44701T), isolated from a smear-ripened cheese.</title>
        <authorList>
            <consortium name="US DOE Joint Genome Institute (JGI-PGF)"/>
            <person name="Walter F."/>
            <person name="Albersmeier A."/>
            <person name="Kalinowski J."/>
            <person name="Ruckert C."/>
        </authorList>
    </citation>
    <scope>NUCLEOTIDE SEQUENCE</scope>
    <source>
        <strain evidence="1">JCM 3302</strain>
    </source>
</reference>
<comment type="caution">
    <text evidence="1">The sequence shown here is derived from an EMBL/GenBank/DDBJ whole genome shotgun (WGS) entry which is preliminary data.</text>
</comment>
<reference evidence="1" key="2">
    <citation type="submission" date="2020-09" db="EMBL/GenBank/DDBJ databases">
        <authorList>
            <person name="Sun Q."/>
            <person name="Ohkuma M."/>
        </authorList>
    </citation>
    <scope>NUCLEOTIDE SEQUENCE</scope>
    <source>
        <strain evidence="1">JCM 3302</strain>
    </source>
</reference>
<evidence type="ECO:0000313" key="1">
    <source>
        <dbReference type="EMBL" id="GHF15124.1"/>
    </source>
</evidence>
<gene>
    <name evidence="1" type="ORF">GCM10014715_83050</name>
</gene>
<dbReference type="Proteomes" id="UP000641386">
    <property type="component" value="Unassembled WGS sequence"/>
</dbReference>
<proteinExistence type="predicted"/>
<name>A0A919E586_9ACTN</name>
<sequence>MEPEVLQDMLARIRRWQPFDGDALLEDVGAVLDDCIPTEQHVDELAQRLRGHLVRLVDIAVATGAEQRDTATAGLVERAHAVCREAVPCDRWKAVGYLRRMGWTVQELHERLVVTDCLREAA</sequence>
<evidence type="ECO:0000313" key="2">
    <source>
        <dbReference type="Proteomes" id="UP000641386"/>
    </source>
</evidence>
<keyword evidence="2" id="KW-1185">Reference proteome</keyword>
<dbReference type="Pfam" id="PF19979">
    <property type="entry name" value="DUF6415"/>
    <property type="match status" value="1"/>
</dbReference>
<dbReference type="AlphaFoldDB" id="A0A919E586"/>
<protein>
    <submittedName>
        <fullName evidence="1">Uncharacterized protein</fullName>
    </submittedName>
</protein>
<organism evidence="1 2">
    <name type="scientific">Streptomyces spiralis</name>
    <dbReference type="NCBI Taxonomy" id="66376"/>
    <lineage>
        <taxon>Bacteria</taxon>
        <taxon>Bacillati</taxon>
        <taxon>Actinomycetota</taxon>
        <taxon>Actinomycetes</taxon>
        <taxon>Kitasatosporales</taxon>
        <taxon>Streptomycetaceae</taxon>
        <taxon>Streptomyces</taxon>
    </lineage>
</organism>
<accession>A0A919E586</accession>
<dbReference type="EMBL" id="BNBC01000070">
    <property type="protein sequence ID" value="GHF15124.1"/>
    <property type="molecule type" value="Genomic_DNA"/>
</dbReference>
<dbReference type="InterPro" id="IPR046300">
    <property type="entry name" value="DUF6415"/>
</dbReference>